<dbReference type="PANTHER" id="PTHR31126:SF72">
    <property type="entry name" value="DUAL SPECIFICITY PROTEIN PHOSPHATASE TPBA"/>
    <property type="match status" value="1"/>
</dbReference>
<dbReference type="InterPro" id="IPR026893">
    <property type="entry name" value="Tyr/Ser_Pase_IphP-type"/>
</dbReference>
<proteinExistence type="inferred from homology"/>
<dbReference type="InterPro" id="IPR029021">
    <property type="entry name" value="Prot-tyrosine_phosphatase-like"/>
</dbReference>
<name>A0ABU5I844_9HYPH</name>
<dbReference type="EMBL" id="JAXLPB010000008">
    <property type="protein sequence ID" value="MDY8110993.1"/>
    <property type="molecule type" value="Genomic_DNA"/>
</dbReference>
<sequence length="196" mass="21352">MMTQNRARLVAAASAIGVVLILAFGWIGLSLISGNIHEVVPGRLYRSATLDPQQLTRLIDRQSIRTIINLRGPHPGTPWWDAQKRVAVQAGIRMYDRSWSARRQLSDDELTDFLALIAHAEEPVLVHCMSGADRTGLAAALYLAAKVDTSEAAAAAQLSILYSHIGLPIAPAFAMDRSFERAKLQLAFDEPSATPP</sequence>
<evidence type="ECO:0000313" key="4">
    <source>
        <dbReference type="Proteomes" id="UP001294412"/>
    </source>
</evidence>
<evidence type="ECO:0000259" key="2">
    <source>
        <dbReference type="PROSITE" id="PS50056"/>
    </source>
</evidence>
<dbReference type="Proteomes" id="UP001294412">
    <property type="component" value="Unassembled WGS sequence"/>
</dbReference>
<dbReference type="PANTHER" id="PTHR31126">
    <property type="entry name" value="TYROSINE-PROTEIN PHOSPHATASE"/>
    <property type="match status" value="1"/>
</dbReference>
<evidence type="ECO:0000313" key="3">
    <source>
        <dbReference type="EMBL" id="MDY8110993.1"/>
    </source>
</evidence>
<dbReference type="PROSITE" id="PS50056">
    <property type="entry name" value="TYR_PHOSPHATASE_2"/>
    <property type="match status" value="1"/>
</dbReference>
<dbReference type="RefSeq" id="WP_322189046.1">
    <property type="nucleotide sequence ID" value="NZ_JAXLPB010000008.1"/>
</dbReference>
<dbReference type="InterPro" id="IPR000387">
    <property type="entry name" value="Tyr_Pase_dom"/>
</dbReference>
<organism evidence="3 4">
    <name type="scientific">Fulvimarina uroteuthidis</name>
    <dbReference type="NCBI Taxonomy" id="3098149"/>
    <lineage>
        <taxon>Bacteria</taxon>
        <taxon>Pseudomonadati</taxon>
        <taxon>Pseudomonadota</taxon>
        <taxon>Alphaproteobacteria</taxon>
        <taxon>Hyphomicrobiales</taxon>
        <taxon>Aurantimonadaceae</taxon>
        <taxon>Fulvimarina</taxon>
    </lineage>
</organism>
<reference evidence="3 4" key="1">
    <citation type="submission" date="2023-12" db="EMBL/GenBank/DDBJ databases">
        <title>Description of Novel Strain Fulvimarina sp. 2208YS6-2-32 isolated from Uroteuthis (Photololigo) edulis.</title>
        <authorList>
            <person name="Park J.-S."/>
        </authorList>
    </citation>
    <scope>NUCLEOTIDE SEQUENCE [LARGE SCALE GENOMIC DNA]</scope>
    <source>
        <strain evidence="3 4">2208YS6-2-32</strain>
    </source>
</reference>
<protein>
    <submittedName>
        <fullName evidence="3">Tyrosine-protein phosphatase</fullName>
    </submittedName>
</protein>
<dbReference type="Gene3D" id="3.90.190.10">
    <property type="entry name" value="Protein tyrosine phosphatase superfamily"/>
    <property type="match status" value="1"/>
</dbReference>
<evidence type="ECO:0000256" key="1">
    <source>
        <dbReference type="ARBA" id="ARBA00009580"/>
    </source>
</evidence>
<gene>
    <name evidence="3" type="ORF">U0C82_17820</name>
</gene>
<dbReference type="PROSITE" id="PS00383">
    <property type="entry name" value="TYR_PHOSPHATASE_1"/>
    <property type="match status" value="1"/>
</dbReference>
<feature type="domain" description="Tyrosine specific protein phosphatases" evidence="2">
    <location>
        <begin position="108"/>
        <end position="143"/>
    </location>
</feature>
<comment type="similarity">
    <text evidence="1">Belongs to the protein-tyrosine phosphatase family.</text>
</comment>
<dbReference type="InterPro" id="IPR016130">
    <property type="entry name" value="Tyr_Pase_AS"/>
</dbReference>
<dbReference type="SUPFAM" id="SSF52799">
    <property type="entry name" value="(Phosphotyrosine protein) phosphatases II"/>
    <property type="match status" value="1"/>
</dbReference>
<comment type="caution">
    <text evidence="3">The sequence shown here is derived from an EMBL/GenBank/DDBJ whole genome shotgun (WGS) entry which is preliminary data.</text>
</comment>
<dbReference type="Pfam" id="PF13350">
    <property type="entry name" value="Y_phosphatase3"/>
    <property type="match status" value="1"/>
</dbReference>
<keyword evidence="4" id="KW-1185">Reference proteome</keyword>
<accession>A0ABU5I844</accession>